<dbReference type="Proteomes" id="UP000782519">
    <property type="component" value="Unassembled WGS sequence"/>
</dbReference>
<feature type="region of interest" description="Disordered" evidence="1">
    <location>
        <begin position="1"/>
        <end position="25"/>
    </location>
</feature>
<evidence type="ECO:0000313" key="3">
    <source>
        <dbReference type="Proteomes" id="UP000782519"/>
    </source>
</evidence>
<accession>A0A933S3E7</accession>
<evidence type="ECO:0000313" key="2">
    <source>
        <dbReference type="EMBL" id="MBI5132930.1"/>
    </source>
</evidence>
<sequence length="62" mass="6852">MSRFPGQRSIRSATSTPAEFDHCLSNDKSGFRARREEISSIFIFEPDGPAFIHRPVTAPDGG</sequence>
<comment type="caution">
    <text evidence="2">The sequence shown here is derived from an EMBL/GenBank/DDBJ whole genome shotgun (WGS) entry which is preliminary data.</text>
</comment>
<reference evidence="2" key="1">
    <citation type="submission" date="2020-07" db="EMBL/GenBank/DDBJ databases">
        <title>Huge and variable diversity of episymbiotic CPR bacteria and DPANN archaea in groundwater ecosystems.</title>
        <authorList>
            <person name="He C.Y."/>
            <person name="Keren R."/>
            <person name="Whittaker M."/>
            <person name="Farag I.F."/>
            <person name="Doudna J."/>
            <person name="Cate J.H.D."/>
            <person name="Banfield J.F."/>
        </authorList>
    </citation>
    <scope>NUCLEOTIDE SEQUENCE</scope>
    <source>
        <strain evidence="2">NC_groundwater_1818_Pr3_B-0.1um_66_35</strain>
    </source>
</reference>
<name>A0A933S3E7_RHOPL</name>
<evidence type="ECO:0000256" key="1">
    <source>
        <dbReference type="SAM" id="MobiDB-lite"/>
    </source>
</evidence>
<dbReference type="EMBL" id="JACRJB010000075">
    <property type="protein sequence ID" value="MBI5132930.1"/>
    <property type="molecule type" value="Genomic_DNA"/>
</dbReference>
<dbReference type="AlphaFoldDB" id="A0A933S3E7"/>
<proteinExistence type="predicted"/>
<organism evidence="2 3">
    <name type="scientific">Rhodopseudomonas palustris</name>
    <dbReference type="NCBI Taxonomy" id="1076"/>
    <lineage>
        <taxon>Bacteria</taxon>
        <taxon>Pseudomonadati</taxon>
        <taxon>Pseudomonadota</taxon>
        <taxon>Alphaproteobacteria</taxon>
        <taxon>Hyphomicrobiales</taxon>
        <taxon>Nitrobacteraceae</taxon>
        <taxon>Rhodopseudomonas</taxon>
    </lineage>
</organism>
<protein>
    <submittedName>
        <fullName evidence="2">Uncharacterized protein</fullName>
    </submittedName>
</protein>
<gene>
    <name evidence="2" type="ORF">HZA66_26120</name>
</gene>